<dbReference type="PANTHER" id="PTHR35585">
    <property type="entry name" value="HHE DOMAIN PROTEIN (AFU_ORTHOLOGUE AFUA_4G00730)"/>
    <property type="match status" value="1"/>
</dbReference>
<comment type="caution">
    <text evidence="3">The sequence shown here is derived from an EMBL/GenBank/DDBJ whole genome shotgun (WGS) entry which is preliminary data.</text>
</comment>
<organism evidence="3 4">
    <name type="scientific">Streptomyces kanasensis</name>
    <dbReference type="NCBI Taxonomy" id="936756"/>
    <lineage>
        <taxon>Bacteria</taxon>
        <taxon>Bacillati</taxon>
        <taxon>Actinomycetota</taxon>
        <taxon>Actinomycetes</taxon>
        <taxon>Kitasatosporales</taxon>
        <taxon>Streptomycetaceae</taxon>
        <taxon>Streptomyces</taxon>
    </lineage>
</organism>
<dbReference type="InterPro" id="IPR012312">
    <property type="entry name" value="Hemerythrin-like"/>
</dbReference>
<feature type="domain" description="Hemerythrin-like" evidence="2">
    <location>
        <begin position="7"/>
        <end position="125"/>
    </location>
</feature>
<dbReference type="AlphaFoldDB" id="A0A117IX94"/>
<dbReference type="EMBL" id="LNSV01000004">
    <property type="protein sequence ID" value="KUH40280.1"/>
    <property type="molecule type" value="Genomic_DNA"/>
</dbReference>
<evidence type="ECO:0000256" key="1">
    <source>
        <dbReference type="SAM" id="MobiDB-lite"/>
    </source>
</evidence>
<dbReference type="STRING" id="936756.ATE80_03030"/>
<dbReference type="Proteomes" id="UP000054011">
    <property type="component" value="Unassembled WGS sequence"/>
</dbReference>
<evidence type="ECO:0000313" key="3">
    <source>
        <dbReference type="EMBL" id="KUH40280.1"/>
    </source>
</evidence>
<evidence type="ECO:0000313" key="4">
    <source>
        <dbReference type="Proteomes" id="UP000054011"/>
    </source>
</evidence>
<proteinExistence type="predicted"/>
<feature type="compositionally biased region" description="Pro residues" evidence="1">
    <location>
        <begin position="151"/>
        <end position="160"/>
    </location>
</feature>
<feature type="region of interest" description="Disordered" evidence="1">
    <location>
        <begin position="144"/>
        <end position="166"/>
    </location>
</feature>
<dbReference type="OrthoDB" id="9793637at2"/>
<dbReference type="PANTHER" id="PTHR35585:SF1">
    <property type="entry name" value="HHE DOMAIN PROTEIN (AFU_ORTHOLOGUE AFUA_4G00730)"/>
    <property type="match status" value="1"/>
</dbReference>
<dbReference type="Gene3D" id="1.20.120.520">
    <property type="entry name" value="nmb1532 protein domain like"/>
    <property type="match status" value="1"/>
</dbReference>
<reference evidence="3 4" key="1">
    <citation type="submission" date="2015-11" db="EMBL/GenBank/DDBJ databases">
        <title>Genome-wide analysis reveals the secondary metabolome in Streptomyces kanasensis ZX01.</title>
        <authorList>
            <person name="Zhang G."/>
            <person name="Han L."/>
            <person name="Feng J."/>
            <person name="Zhang X."/>
        </authorList>
    </citation>
    <scope>NUCLEOTIDE SEQUENCE [LARGE SCALE GENOMIC DNA]</scope>
    <source>
        <strain evidence="3 4">ZX01</strain>
    </source>
</reference>
<sequence>MGHGGNVIQELTADHREVDELFARIQAMPPGDPGRRELADELTRELVRHAVAEEEHLYPTVRRYVDDGDDLADKEIADHGRIEGLLKDLEDCRPDDDRFDALVDELKASVTAHVADEENHLFPLLAESCSGEALDVLGARVRAAKESAPTRPHPAAPDTPPANRLLAPGMGMVDRVRDALSGRGHQRQG</sequence>
<name>A0A117IX94_9ACTN</name>
<keyword evidence="4" id="KW-1185">Reference proteome</keyword>
<accession>A0A117IX94</accession>
<dbReference type="RefSeq" id="WP_058940519.1">
    <property type="nucleotide sequence ID" value="NZ_LNSV01000004.1"/>
</dbReference>
<dbReference type="Pfam" id="PF01814">
    <property type="entry name" value="Hemerythrin"/>
    <property type="match status" value="1"/>
</dbReference>
<protein>
    <submittedName>
        <fullName evidence="3">Hemerythrin</fullName>
    </submittedName>
</protein>
<evidence type="ECO:0000259" key="2">
    <source>
        <dbReference type="Pfam" id="PF01814"/>
    </source>
</evidence>
<dbReference type="CDD" id="cd12108">
    <property type="entry name" value="Hr-like"/>
    <property type="match status" value="1"/>
</dbReference>
<gene>
    <name evidence="3" type="ORF">ATE80_03030</name>
</gene>